<dbReference type="InterPro" id="IPR010230">
    <property type="entry name" value="FeS-cluster_ATPase_SufC"/>
</dbReference>
<dbReference type="InterPro" id="IPR003439">
    <property type="entry name" value="ABC_transporter-like_ATP-bd"/>
</dbReference>
<keyword evidence="3" id="KW-0067">ATP-binding</keyword>
<dbReference type="CDD" id="cd03217">
    <property type="entry name" value="ABC_FeS_Assembly"/>
    <property type="match status" value="1"/>
</dbReference>
<dbReference type="EMBL" id="KT201089">
    <property type="protein sequence ID" value="ALS56167.1"/>
    <property type="molecule type" value="Genomic_DNA"/>
</dbReference>
<dbReference type="GO" id="GO:0016887">
    <property type="term" value="F:ATP hydrolysis activity"/>
    <property type="evidence" value="ECO:0007669"/>
    <property type="project" value="InterPro"/>
</dbReference>
<dbReference type="InterPro" id="IPR003593">
    <property type="entry name" value="AAA+_ATPase"/>
</dbReference>
<dbReference type="Gene3D" id="3.40.50.300">
    <property type="entry name" value="P-loop containing nucleotide triphosphate hydrolases"/>
    <property type="match status" value="1"/>
</dbReference>
<dbReference type="InterPro" id="IPR027417">
    <property type="entry name" value="P-loop_NTPase"/>
</dbReference>
<dbReference type="PROSITE" id="PS50893">
    <property type="entry name" value="ABC_TRANSPORTER_2"/>
    <property type="match status" value="1"/>
</dbReference>
<comment type="similarity">
    <text evidence="1">Belongs to the ABC transporter superfamily. Ycf16 family.</text>
</comment>
<evidence type="ECO:0000313" key="5">
    <source>
        <dbReference type="EMBL" id="ALS56167.1"/>
    </source>
</evidence>
<dbReference type="SMART" id="SM00382">
    <property type="entry name" value="AAA"/>
    <property type="match status" value="1"/>
</dbReference>
<evidence type="ECO:0000256" key="3">
    <source>
        <dbReference type="ARBA" id="ARBA00022840"/>
    </source>
</evidence>
<sequence length="232" mass="25668">MLKISNLFANIGDVKILNGVDLEIGKGELHAVMGPNGSGKSTLCHVLMGNPDYEADGEVTLNESEILGKPQFERAEDGIFQSYQYPVGLPGVSLMEFVMASTEGLNEDEIISVAKKFNVEEFLDREVNVDLSGGEKKRSELFQLALKKPKLALLDEIDSGLDIDAIKTVANLINENRDDETSYLLVTHYSRILRYLDVDRVHIVVKGNVVKSGSKELIEEVDSGGYTQYQEQ</sequence>
<dbReference type="GO" id="GO:0005524">
    <property type="term" value="F:ATP binding"/>
    <property type="evidence" value="ECO:0007669"/>
    <property type="project" value="UniProtKB-KW"/>
</dbReference>
<proteinExistence type="inferred from homology"/>
<dbReference type="PANTHER" id="PTHR43204">
    <property type="entry name" value="ABC TRANSPORTER I FAMILY MEMBER 6, CHLOROPLASTIC"/>
    <property type="match status" value="1"/>
</dbReference>
<dbReference type="PANTHER" id="PTHR43204:SF1">
    <property type="entry name" value="ABC TRANSPORTER I FAMILY MEMBER 6, CHLOROPLASTIC"/>
    <property type="match status" value="1"/>
</dbReference>
<dbReference type="Pfam" id="PF00005">
    <property type="entry name" value="ABC_tran"/>
    <property type="match status" value="1"/>
</dbReference>
<accession>A0A0U2N666</accession>
<keyword evidence="2" id="KW-0547">Nucleotide-binding</keyword>
<dbReference type="AlphaFoldDB" id="A0A0U2N666"/>
<evidence type="ECO:0000256" key="2">
    <source>
        <dbReference type="ARBA" id="ARBA00022741"/>
    </source>
</evidence>
<organism evidence="5">
    <name type="scientific">uncultured bacterium EIL26B11</name>
    <dbReference type="NCBI Taxonomy" id="1768201"/>
    <lineage>
        <taxon>Bacteria</taxon>
        <taxon>environmental samples</taxon>
    </lineage>
</organism>
<dbReference type="NCBIfam" id="TIGR01978">
    <property type="entry name" value="sufC"/>
    <property type="match status" value="1"/>
</dbReference>
<feature type="domain" description="ABC transporter" evidence="4">
    <location>
        <begin position="2"/>
        <end position="231"/>
    </location>
</feature>
<evidence type="ECO:0000256" key="1">
    <source>
        <dbReference type="ARBA" id="ARBA00006216"/>
    </source>
</evidence>
<name>A0A0U2N666_9BACT</name>
<evidence type="ECO:0000259" key="4">
    <source>
        <dbReference type="PROSITE" id="PS50893"/>
    </source>
</evidence>
<reference evidence="5" key="1">
    <citation type="journal article" date="2016" name="ISME J.">
        <title>Functional metagenomic screen reveals new and diverse microbial rhodopsins.</title>
        <authorList>
            <person name="Pushkarev A."/>
            <person name="Beja O."/>
        </authorList>
    </citation>
    <scope>NUCLEOTIDE SEQUENCE</scope>
</reference>
<protein>
    <submittedName>
        <fullName evidence="5">Putative cysteine desulfurase activator ATPase</fullName>
    </submittedName>
</protein>
<dbReference type="SUPFAM" id="SSF52540">
    <property type="entry name" value="P-loop containing nucleoside triphosphate hydrolases"/>
    <property type="match status" value="1"/>
</dbReference>